<dbReference type="InterPro" id="IPR001811">
    <property type="entry name" value="Chemokine_IL8-like_dom"/>
</dbReference>
<keyword evidence="1" id="KW-0145">Chemotaxis</keyword>
<dbReference type="GO" id="GO:0048245">
    <property type="term" value="P:eosinophil chemotaxis"/>
    <property type="evidence" value="ECO:0007669"/>
    <property type="project" value="TreeGrafter"/>
</dbReference>
<name>A0AAV6H259_9TELE</name>
<keyword evidence="2" id="KW-0202">Cytokine</keyword>
<dbReference type="Gene3D" id="2.40.50.40">
    <property type="match status" value="1"/>
</dbReference>
<proteinExistence type="predicted"/>
<evidence type="ECO:0000256" key="4">
    <source>
        <dbReference type="SAM" id="SignalP"/>
    </source>
</evidence>
<reference evidence="6" key="1">
    <citation type="submission" date="2020-10" db="EMBL/GenBank/DDBJ databases">
        <title>Chromosome-scale genome assembly of the Allis shad, Alosa alosa.</title>
        <authorList>
            <person name="Margot Z."/>
            <person name="Christophe K."/>
            <person name="Cabau C."/>
            <person name="Louis A."/>
            <person name="Berthelot C."/>
            <person name="Parey E."/>
            <person name="Roest Crollius H."/>
            <person name="Montfort J."/>
            <person name="Robinson-Rechavi M."/>
            <person name="Bucao C."/>
            <person name="Bouchez O."/>
            <person name="Gislard M."/>
            <person name="Lluch J."/>
            <person name="Milhes M."/>
            <person name="Lampietro C."/>
            <person name="Lopez Roques C."/>
            <person name="Donnadieu C."/>
            <person name="Braasch I."/>
            <person name="Desvignes T."/>
            <person name="Postlethwait J."/>
            <person name="Bobe J."/>
            <person name="Guiguen Y."/>
        </authorList>
    </citation>
    <scope>NUCLEOTIDE SEQUENCE</scope>
    <source>
        <strain evidence="6">M-15738</strain>
        <tissue evidence="6">Blood</tissue>
    </source>
</reference>
<dbReference type="GO" id="GO:0061844">
    <property type="term" value="P:antimicrobial humoral immune response mediated by antimicrobial peptide"/>
    <property type="evidence" value="ECO:0007669"/>
    <property type="project" value="TreeGrafter"/>
</dbReference>
<keyword evidence="3 4" id="KW-0732">Signal</keyword>
<dbReference type="PANTHER" id="PTHR12015:SF103">
    <property type="entry name" value="C-C MOTIF CHEMOKINE 4-RELATED"/>
    <property type="match status" value="1"/>
</dbReference>
<comment type="caution">
    <text evidence="6">The sequence shown here is derived from an EMBL/GenBank/DDBJ whole genome shotgun (WGS) entry which is preliminary data.</text>
</comment>
<dbReference type="InterPro" id="IPR036048">
    <property type="entry name" value="Interleukin_8-like_sf"/>
</dbReference>
<dbReference type="GO" id="GO:0005615">
    <property type="term" value="C:extracellular space"/>
    <property type="evidence" value="ECO:0007669"/>
    <property type="project" value="UniProtKB-KW"/>
</dbReference>
<evidence type="ECO:0000259" key="5">
    <source>
        <dbReference type="SMART" id="SM00199"/>
    </source>
</evidence>
<dbReference type="SUPFAM" id="SSF54117">
    <property type="entry name" value="Interleukin 8-like chemokines"/>
    <property type="match status" value="1"/>
</dbReference>
<protein>
    <recommendedName>
        <fullName evidence="5">Chemokine interleukin-8-like domain-containing protein</fullName>
    </recommendedName>
</protein>
<dbReference type="CDD" id="cd00272">
    <property type="entry name" value="Chemokine_CC"/>
    <property type="match status" value="1"/>
</dbReference>
<dbReference type="InterPro" id="IPR039809">
    <property type="entry name" value="Chemokine_b/g/d"/>
</dbReference>
<dbReference type="GO" id="GO:0048020">
    <property type="term" value="F:CCR chemokine receptor binding"/>
    <property type="evidence" value="ECO:0007669"/>
    <property type="project" value="TreeGrafter"/>
</dbReference>
<accession>A0AAV6H259</accession>
<dbReference type="EMBL" id="JADWDJ010000005">
    <property type="protein sequence ID" value="KAG5281129.1"/>
    <property type="molecule type" value="Genomic_DNA"/>
</dbReference>
<evidence type="ECO:0000256" key="2">
    <source>
        <dbReference type="ARBA" id="ARBA00022514"/>
    </source>
</evidence>
<organism evidence="6 7">
    <name type="scientific">Alosa alosa</name>
    <name type="common">allis shad</name>
    <dbReference type="NCBI Taxonomy" id="278164"/>
    <lineage>
        <taxon>Eukaryota</taxon>
        <taxon>Metazoa</taxon>
        <taxon>Chordata</taxon>
        <taxon>Craniata</taxon>
        <taxon>Vertebrata</taxon>
        <taxon>Euteleostomi</taxon>
        <taxon>Actinopterygii</taxon>
        <taxon>Neopterygii</taxon>
        <taxon>Teleostei</taxon>
        <taxon>Clupei</taxon>
        <taxon>Clupeiformes</taxon>
        <taxon>Clupeoidei</taxon>
        <taxon>Clupeidae</taxon>
        <taxon>Alosa</taxon>
    </lineage>
</organism>
<dbReference type="Pfam" id="PF00048">
    <property type="entry name" value="IL8"/>
    <property type="match status" value="1"/>
</dbReference>
<dbReference type="SMART" id="SM00199">
    <property type="entry name" value="SCY"/>
    <property type="match status" value="1"/>
</dbReference>
<evidence type="ECO:0000313" key="6">
    <source>
        <dbReference type="EMBL" id="KAG5281129.1"/>
    </source>
</evidence>
<sequence>MMTRIALLFLAACLYWSCTTGSAIALDCCLSITDKPLPRAYAHSYKLTDAGCSLKATVFTTKRGKHVCAPPPEKSEWVRILI</sequence>
<gene>
    <name evidence="6" type="ORF">AALO_G00067740</name>
</gene>
<dbReference type="GO" id="GO:0006954">
    <property type="term" value="P:inflammatory response"/>
    <property type="evidence" value="ECO:0007669"/>
    <property type="project" value="TreeGrafter"/>
</dbReference>
<feature type="chain" id="PRO_5043831858" description="Chemokine interleukin-8-like domain-containing protein" evidence="4">
    <location>
        <begin position="22"/>
        <end position="82"/>
    </location>
</feature>
<dbReference type="GO" id="GO:0070098">
    <property type="term" value="P:chemokine-mediated signaling pathway"/>
    <property type="evidence" value="ECO:0007669"/>
    <property type="project" value="TreeGrafter"/>
</dbReference>
<dbReference type="GO" id="GO:0008009">
    <property type="term" value="F:chemokine activity"/>
    <property type="evidence" value="ECO:0007669"/>
    <property type="project" value="InterPro"/>
</dbReference>
<feature type="domain" description="Chemokine interleukin-8-like" evidence="5">
    <location>
        <begin position="25"/>
        <end position="82"/>
    </location>
</feature>
<evidence type="ECO:0000256" key="3">
    <source>
        <dbReference type="ARBA" id="ARBA00022729"/>
    </source>
</evidence>
<evidence type="ECO:0000256" key="1">
    <source>
        <dbReference type="ARBA" id="ARBA00022500"/>
    </source>
</evidence>
<feature type="signal peptide" evidence="4">
    <location>
        <begin position="1"/>
        <end position="21"/>
    </location>
</feature>
<dbReference type="Proteomes" id="UP000823561">
    <property type="component" value="Chromosome 5"/>
</dbReference>
<keyword evidence="7" id="KW-1185">Reference proteome</keyword>
<evidence type="ECO:0000313" key="7">
    <source>
        <dbReference type="Proteomes" id="UP000823561"/>
    </source>
</evidence>
<dbReference type="GO" id="GO:0030335">
    <property type="term" value="P:positive regulation of cell migration"/>
    <property type="evidence" value="ECO:0007669"/>
    <property type="project" value="TreeGrafter"/>
</dbReference>
<dbReference type="AlphaFoldDB" id="A0AAV6H259"/>
<dbReference type="PANTHER" id="PTHR12015">
    <property type="entry name" value="SMALL INDUCIBLE CYTOKINE A"/>
    <property type="match status" value="1"/>
</dbReference>